<protein>
    <submittedName>
        <fullName evidence="1">Uncharacterized protein</fullName>
    </submittedName>
</protein>
<dbReference type="EMBL" id="BONW01000001">
    <property type="protein sequence ID" value="GIG85127.1"/>
    <property type="molecule type" value="Genomic_DNA"/>
</dbReference>
<proteinExistence type="predicted"/>
<organism evidence="1 2">
    <name type="scientific">Plantactinospora endophytica</name>
    <dbReference type="NCBI Taxonomy" id="673535"/>
    <lineage>
        <taxon>Bacteria</taxon>
        <taxon>Bacillati</taxon>
        <taxon>Actinomycetota</taxon>
        <taxon>Actinomycetes</taxon>
        <taxon>Micromonosporales</taxon>
        <taxon>Micromonosporaceae</taxon>
        <taxon>Plantactinospora</taxon>
    </lineage>
</organism>
<name>A0ABQ4DSP5_9ACTN</name>
<dbReference type="Proteomes" id="UP000646749">
    <property type="component" value="Unassembled WGS sequence"/>
</dbReference>
<comment type="caution">
    <text evidence="1">The sequence shown here is derived from an EMBL/GenBank/DDBJ whole genome shotgun (WGS) entry which is preliminary data.</text>
</comment>
<accession>A0ABQ4DSP5</accession>
<dbReference type="RefSeq" id="WP_203863845.1">
    <property type="nucleotide sequence ID" value="NZ_BONW01000001.1"/>
</dbReference>
<evidence type="ECO:0000313" key="2">
    <source>
        <dbReference type="Proteomes" id="UP000646749"/>
    </source>
</evidence>
<evidence type="ECO:0000313" key="1">
    <source>
        <dbReference type="EMBL" id="GIG85127.1"/>
    </source>
</evidence>
<sequence>MQGRIWFPGNPWPDGHRVTEFAWTGRLDGTGRLWFDLMLESADYDADDEDLEEAEDEDIDDDEDDDVEDFLARNVWQNYHSCTLGSTWEDATGLVAATPGRPFRLAGPEPQRLTADPLPIADPHAAPAFRIYLLGHDSVAEHQIEITPEPGGGERYRIGWQGRVALTYTGDSEFRYTFRADLRDVELGHVDIPETLSVDEARQRLTELVNVPEWFVPAEVDGRTVLKLVGPTTATPVA</sequence>
<gene>
    <name evidence="1" type="ORF">Pen02_00630</name>
</gene>
<reference evidence="1 2" key="1">
    <citation type="submission" date="2021-01" db="EMBL/GenBank/DDBJ databases">
        <title>Whole genome shotgun sequence of Plantactinospora endophytica NBRC 110450.</title>
        <authorList>
            <person name="Komaki H."/>
            <person name="Tamura T."/>
        </authorList>
    </citation>
    <scope>NUCLEOTIDE SEQUENCE [LARGE SCALE GENOMIC DNA]</scope>
    <source>
        <strain evidence="1 2">NBRC 110450</strain>
    </source>
</reference>
<keyword evidence="2" id="KW-1185">Reference proteome</keyword>